<dbReference type="Proteomes" id="UP000054911">
    <property type="component" value="Unassembled WGS sequence"/>
</dbReference>
<gene>
    <name evidence="1" type="ORF">AWB80_03116</name>
</gene>
<dbReference type="STRING" id="1777141.AWB80_03116"/>
<reference evidence="1" key="1">
    <citation type="submission" date="2016-01" db="EMBL/GenBank/DDBJ databases">
        <authorList>
            <person name="Peeters C."/>
        </authorList>
    </citation>
    <scope>NUCLEOTIDE SEQUENCE [LARGE SCALE GENOMIC DNA]</scope>
    <source>
        <strain evidence="1">LMG 29323</strain>
    </source>
</reference>
<proteinExistence type="predicted"/>
<dbReference type="AlphaFoldDB" id="A0A158B739"/>
<sequence>MTEQTIALASDTARLDFMLRTGAVVQWYGETCQLHGSAGVISGAGEFYESAREAIDAAMALEQRCAS</sequence>
<protein>
    <submittedName>
        <fullName evidence="1">Uncharacterized protein</fullName>
    </submittedName>
</protein>
<keyword evidence="2" id="KW-1185">Reference proteome</keyword>
<name>A0A158B739_9BURK</name>
<dbReference type="RefSeq" id="WP_061175586.1">
    <property type="nucleotide sequence ID" value="NZ_FCOE02000009.1"/>
</dbReference>
<organism evidence="1 2">
    <name type="scientific">Caballeronia pedi</name>
    <dbReference type="NCBI Taxonomy" id="1777141"/>
    <lineage>
        <taxon>Bacteria</taxon>
        <taxon>Pseudomonadati</taxon>
        <taxon>Pseudomonadota</taxon>
        <taxon>Betaproteobacteria</taxon>
        <taxon>Burkholderiales</taxon>
        <taxon>Burkholderiaceae</taxon>
        <taxon>Caballeronia</taxon>
    </lineage>
</organism>
<evidence type="ECO:0000313" key="1">
    <source>
        <dbReference type="EMBL" id="SAK65904.1"/>
    </source>
</evidence>
<comment type="caution">
    <text evidence="1">The sequence shown here is derived from an EMBL/GenBank/DDBJ whole genome shotgun (WGS) entry which is preliminary data.</text>
</comment>
<evidence type="ECO:0000313" key="2">
    <source>
        <dbReference type="Proteomes" id="UP000054911"/>
    </source>
</evidence>
<dbReference type="OrthoDB" id="9890238at2"/>
<accession>A0A158B739</accession>
<dbReference type="EMBL" id="FCOE02000009">
    <property type="protein sequence ID" value="SAK65904.1"/>
    <property type="molecule type" value="Genomic_DNA"/>
</dbReference>